<dbReference type="UniPathway" id="UPA00068">
    <property type="reaction ID" value="UER00106"/>
</dbReference>
<dbReference type="KEGG" id="hty:BN2458_PEG1953"/>
<dbReference type="GO" id="GO:0005737">
    <property type="term" value="C:cytoplasm"/>
    <property type="evidence" value="ECO:0007669"/>
    <property type="project" value="UniProtKB-SubCell"/>
</dbReference>
<dbReference type="EMBL" id="LN907858">
    <property type="protein sequence ID" value="CUU40836.1"/>
    <property type="molecule type" value="Genomic_DNA"/>
</dbReference>
<evidence type="ECO:0000256" key="5">
    <source>
        <dbReference type="ARBA" id="ARBA00023315"/>
    </source>
</evidence>
<feature type="chain" id="PRO_5044507840" description="Arginine biosynthesis bifunctional protein ArgJ alpha chain" evidence="6">
    <location>
        <begin position="1"/>
        <end position="195"/>
    </location>
</feature>
<feature type="site" description="Involved in the stabilization of negative charge on the oxyanion by the formation of the oxyanion hole" evidence="6">
    <location>
        <position position="120"/>
    </location>
</feature>
<gene>
    <name evidence="6 8" type="primary">argJ</name>
    <name evidence="7" type="ORF">BN2458_PEG1953</name>
    <name evidence="8" type="ORF">LS75_003530</name>
</gene>
<dbReference type="PATRIC" id="fig|76936.10.peg.1902"/>
<protein>
    <recommendedName>
        <fullName evidence="6">Arginine biosynthesis bifunctional protein ArgJ</fullName>
    </recommendedName>
    <domain>
        <recommendedName>
            <fullName evidence="6">Glutamate N-acetyltransferase</fullName>
            <ecNumber evidence="6">2.3.1.35</ecNumber>
        </recommendedName>
        <alternativeName>
            <fullName evidence="6">Ornithine acetyltransferase</fullName>
            <shortName evidence="6">OATase</shortName>
        </alternativeName>
        <alternativeName>
            <fullName evidence="6">Ornithine transacetylase</fullName>
        </alternativeName>
    </domain>
    <domain>
        <recommendedName>
            <fullName evidence="6">Amino-acid acetyltransferase</fullName>
            <ecNumber evidence="6">2.3.1.1</ecNumber>
        </recommendedName>
        <alternativeName>
            <fullName evidence="6">N-acetylglutamate synthase</fullName>
            <shortName evidence="6">AGSase</shortName>
        </alternativeName>
    </domain>
    <component>
        <recommendedName>
            <fullName evidence="6">Arginine biosynthesis bifunctional protein ArgJ alpha chain</fullName>
        </recommendedName>
    </component>
    <component>
        <recommendedName>
            <fullName evidence="6">Arginine biosynthesis bifunctional protein ArgJ beta chain</fullName>
        </recommendedName>
    </component>
</protein>
<feature type="binding site" evidence="6">
    <location>
        <position position="404"/>
    </location>
    <ligand>
        <name>substrate</name>
    </ligand>
</feature>
<evidence type="ECO:0000256" key="2">
    <source>
        <dbReference type="ARBA" id="ARBA00011475"/>
    </source>
</evidence>
<keyword evidence="3 6" id="KW-0808">Transferase</keyword>
<feature type="chain" id="PRO_5044507841" description="Arginine biosynthesis bifunctional protein ArgJ beta chain" evidence="6">
    <location>
        <begin position="196"/>
        <end position="404"/>
    </location>
</feature>
<dbReference type="EC" id="2.3.1.1" evidence="6"/>
<dbReference type="Pfam" id="PF01960">
    <property type="entry name" value="ArgJ"/>
    <property type="match status" value="1"/>
</dbReference>
<reference evidence="10" key="3">
    <citation type="submission" date="2015-11" db="EMBL/GenBank/DDBJ databases">
        <authorList>
            <person name="Anvar S.Y."/>
        </authorList>
    </citation>
    <scope>NUCLEOTIDE SEQUENCE [LARGE SCALE GENOMIC DNA]</scope>
</reference>
<accession>A0A099UB22</accession>
<dbReference type="Proteomes" id="UP000029925">
    <property type="component" value="Unassembled WGS sequence"/>
</dbReference>
<dbReference type="GO" id="GO:0006526">
    <property type="term" value="P:L-arginine biosynthetic process"/>
    <property type="evidence" value="ECO:0007669"/>
    <property type="project" value="UniProtKB-UniRule"/>
</dbReference>
<feature type="active site" description="Nucleophile" evidence="6">
    <location>
        <position position="196"/>
    </location>
</feature>
<dbReference type="GO" id="GO:0004042">
    <property type="term" value="F:L-glutamate N-acetyltransferase activity"/>
    <property type="evidence" value="ECO:0007669"/>
    <property type="project" value="UniProtKB-UniRule"/>
</dbReference>
<dbReference type="NCBIfam" id="TIGR00120">
    <property type="entry name" value="ArgJ"/>
    <property type="match status" value="1"/>
</dbReference>
<comment type="catalytic activity">
    <reaction evidence="6">
        <text>N(2)-acetyl-L-ornithine + L-glutamate = N-acetyl-L-glutamate + L-ornithine</text>
        <dbReference type="Rhea" id="RHEA:15349"/>
        <dbReference type="ChEBI" id="CHEBI:29985"/>
        <dbReference type="ChEBI" id="CHEBI:44337"/>
        <dbReference type="ChEBI" id="CHEBI:46911"/>
        <dbReference type="ChEBI" id="CHEBI:57805"/>
        <dbReference type="EC" id="2.3.1.35"/>
    </reaction>
</comment>
<keyword evidence="4 6" id="KW-0068">Autocatalytic cleavage</keyword>
<dbReference type="STRING" id="76936.BN2458_PEG1953"/>
<evidence type="ECO:0000256" key="3">
    <source>
        <dbReference type="ARBA" id="ARBA00022679"/>
    </source>
</evidence>
<keyword evidence="6" id="KW-0028">Amino-acid biosynthesis</keyword>
<dbReference type="GeneID" id="78152068"/>
<dbReference type="NCBIfam" id="NF003802">
    <property type="entry name" value="PRK05388.1"/>
    <property type="match status" value="1"/>
</dbReference>
<dbReference type="EMBL" id="JRPF02000003">
    <property type="protein sequence ID" value="TLD78838.1"/>
    <property type="molecule type" value="Genomic_DNA"/>
</dbReference>
<comment type="pathway">
    <text evidence="6">Amino-acid biosynthesis; L-arginine biosynthesis; L-ornithine and N-acetyl-L-glutamate from L-glutamate and N(2)-acetyl-L-ornithine (cyclic): step 1/1.</text>
</comment>
<keyword evidence="9" id="KW-1185">Reference proteome</keyword>
<feature type="binding site" evidence="6">
    <location>
        <position position="185"/>
    </location>
    <ligand>
        <name>substrate</name>
    </ligand>
</feature>
<comment type="catalytic activity">
    <reaction evidence="6">
        <text>L-glutamate + acetyl-CoA = N-acetyl-L-glutamate + CoA + H(+)</text>
        <dbReference type="Rhea" id="RHEA:24292"/>
        <dbReference type="ChEBI" id="CHEBI:15378"/>
        <dbReference type="ChEBI" id="CHEBI:29985"/>
        <dbReference type="ChEBI" id="CHEBI:44337"/>
        <dbReference type="ChEBI" id="CHEBI:57287"/>
        <dbReference type="ChEBI" id="CHEBI:57288"/>
        <dbReference type="EC" id="2.3.1.1"/>
    </reaction>
</comment>
<dbReference type="Gene3D" id="3.60.70.12">
    <property type="entry name" value="L-amino peptidase D-ALA esterase/amidase"/>
    <property type="match status" value="1"/>
</dbReference>
<comment type="pathway">
    <text evidence="6">Amino-acid biosynthesis; L-arginine biosynthesis; N(2)-acetyl-L-ornithine from L-glutamate: step 1/4.</text>
</comment>
<keyword evidence="6" id="KW-0511">Multifunctional enzyme</keyword>
<feature type="site" description="Involved in the stabilization of negative charge on the oxyanion by the formation of the oxyanion hole" evidence="6">
    <location>
        <position position="121"/>
    </location>
</feature>
<dbReference type="Gene3D" id="3.10.20.340">
    <property type="entry name" value="ArgJ beta chain, C-terminal domain"/>
    <property type="match status" value="1"/>
</dbReference>
<comment type="function">
    <text evidence="6">Catalyzes two activities which are involved in the cyclic version of arginine biosynthesis: the synthesis of N-acetylglutamate from glutamate and acetyl-CoA as the acetyl donor, and of ornithine by transacetylation between N(2)-acetylornithine and glutamate.</text>
</comment>
<reference evidence="7" key="2">
    <citation type="submission" date="2015-11" db="EMBL/GenBank/DDBJ databases">
        <authorList>
            <person name="Zhang Y."/>
            <person name="Guo Z."/>
        </authorList>
    </citation>
    <scope>NUCLEOTIDE SEQUENCE</scope>
    <source>
        <strain evidence="7">1</strain>
    </source>
</reference>
<dbReference type="InterPro" id="IPR016117">
    <property type="entry name" value="ArgJ-like_dom_sf"/>
</dbReference>
<dbReference type="GO" id="GO:0004358">
    <property type="term" value="F:L-glutamate N-acetyltransferase activity, acting on acetyl-L-ornithine as donor"/>
    <property type="evidence" value="ECO:0007669"/>
    <property type="project" value="UniProtKB-UniRule"/>
</dbReference>
<name>A0A099UB22_9HELI</name>
<dbReference type="RefSeq" id="WP_034343524.1">
    <property type="nucleotide sequence ID" value="NZ_CAOMJD010000012.1"/>
</dbReference>
<feature type="binding site" evidence="6">
    <location>
        <position position="196"/>
    </location>
    <ligand>
        <name>substrate</name>
    </ligand>
</feature>
<dbReference type="PANTHER" id="PTHR23100:SF0">
    <property type="entry name" value="ARGININE BIOSYNTHESIS BIFUNCTIONAL PROTEIN ARGJ, MITOCHONDRIAL"/>
    <property type="match status" value="1"/>
</dbReference>
<feature type="binding site" evidence="6">
    <location>
        <position position="158"/>
    </location>
    <ligand>
        <name>substrate</name>
    </ligand>
</feature>
<keyword evidence="5 6" id="KW-0012">Acyltransferase</keyword>
<evidence type="ECO:0000313" key="8">
    <source>
        <dbReference type="EMBL" id="TLD78838.1"/>
    </source>
</evidence>
<dbReference type="OrthoDB" id="9804242at2"/>
<feature type="binding site" evidence="6">
    <location>
        <position position="275"/>
    </location>
    <ligand>
        <name>substrate</name>
    </ligand>
</feature>
<keyword evidence="6" id="KW-0055">Arginine biosynthesis</keyword>
<comment type="subunit">
    <text evidence="2 6">Heterotetramer of two alpha and two beta chains.</text>
</comment>
<dbReference type="CDD" id="cd02152">
    <property type="entry name" value="OAT"/>
    <property type="match status" value="1"/>
</dbReference>
<keyword evidence="6" id="KW-0963">Cytoplasm</keyword>
<dbReference type="InterPro" id="IPR042195">
    <property type="entry name" value="ArgJ_beta_C"/>
</dbReference>
<dbReference type="AlphaFoldDB" id="A0A099UB22"/>
<evidence type="ECO:0000256" key="4">
    <source>
        <dbReference type="ARBA" id="ARBA00022813"/>
    </source>
</evidence>
<reference evidence="8 9" key="1">
    <citation type="journal article" date="2014" name="Genome Announc.">
        <title>Draft genome sequences of eight enterohepatic helicobacter species isolated from both laboratory and wild rodents.</title>
        <authorList>
            <person name="Sheh A."/>
            <person name="Shen Z."/>
            <person name="Fox J.G."/>
        </authorList>
    </citation>
    <scope>NUCLEOTIDE SEQUENCE [LARGE SCALE GENOMIC DNA]</scope>
    <source>
        <strain evidence="8 9">MIT 98-6810</strain>
    </source>
</reference>
<dbReference type="PANTHER" id="PTHR23100">
    <property type="entry name" value="ARGININE BIOSYNTHESIS BIFUNCTIONAL PROTEIN ARGJ"/>
    <property type="match status" value="1"/>
</dbReference>
<evidence type="ECO:0000256" key="1">
    <source>
        <dbReference type="ARBA" id="ARBA00006774"/>
    </source>
</evidence>
<comment type="subcellular location">
    <subcellularLocation>
        <location evidence="6">Cytoplasm</location>
    </subcellularLocation>
</comment>
<feature type="site" description="Cleavage; by autolysis" evidence="6">
    <location>
        <begin position="195"/>
        <end position="196"/>
    </location>
</feature>
<proteinExistence type="inferred from homology"/>
<dbReference type="InterPro" id="IPR002813">
    <property type="entry name" value="Arg_biosynth_ArgJ"/>
</dbReference>
<comment type="similarity">
    <text evidence="1 6">Belongs to the ArgJ family.</text>
</comment>
<organism evidence="7 10">
    <name type="scientific">Helicobacter typhlonius</name>
    <dbReference type="NCBI Taxonomy" id="76936"/>
    <lineage>
        <taxon>Bacteria</taxon>
        <taxon>Pseudomonadati</taxon>
        <taxon>Campylobacterota</taxon>
        <taxon>Epsilonproteobacteria</taxon>
        <taxon>Campylobacterales</taxon>
        <taxon>Helicobacteraceae</taxon>
        <taxon>Helicobacter</taxon>
    </lineage>
</organism>
<sequence length="404" mass="43539">MFDIIPIKGGINAPQGFYADGVSTGLKPKQTDGTPALDVAFLYSEDKLKPFTLFTSNTFEAAPITHYKRFVEGKESNFVLINTKNANAMTGQRGIDDVSEILNVLQQKFPFVQNPIMSSTGVIGQYLPKEKIIASFGAFNPHAKDENAHTRAADAIRTTDAFSKEIALQVKLPSGQRFCIGAMAKGAGMIQPALATMLCFITTDAALPKVHGDRILQECVKTSFNAISVDGDMSTNDSVFLFANGRSGAYDEAAFKEALKIVMHKLATDMVRDGEGAKKLVAFEVKGAKNEDEAMRAAKALTNSLLVKTAIFGGDPNWGRIASTIGASGVECAQESLCISFENVVVFDKGQILFDESTESKAAAVMQKESFRISCDLGVGIGSFVAYGCDLGYDYVKINADYRS</sequence>
<feature type="binding site" evidence="6">
    <location>
        <position position="399"/>
    </location>
    <ligand>
        <name>substrate</name>
    </ligand>
</feature>
<evidence type="ECO:0000313" key="9">
    <source>
        <dbReference type="Proteomes" id="UP000029925"/>
    </source>
</evidence>
<dbReference type="EC" id="2.3.1.35" evidence="6"/>
<dbReference type="Proteomes" id="UP000064525">
    <property type="component" value="Chromosome I"/>
</dbReference>
<evidence type="ECO:0000256" key="6">
    <source>
        <dbReference type="HAMAP-Rule" id="MF_01106"/>
    </source>
</evidence>
<dbReference type="HAMAP" id="MF_01106">
    <property type="entry name" value="ArgJ"/>
    <property type="match status" value="1"/>
</dbReference>
<dbReference type="GO" id="GO:0006592">
    <property type="term" value="P:ornithine biosynthetic process"/>
    <property type="evidence" value="ECO:0007669"/>
    <property type="project" value="TreeGrafter"/>
</dbReference>
<dbReference type="SUPFAM" id="SSF56266">
    <property type="entry name" value="DmpA/ArgJ-like"/>
    <property type="match status" value="1"/>
</dbReference>
<evidence type="ECO:0000313" key="10">
    <source>
        <dbReference type="Proteomes" id="UP000064525"/>
    </source>
</evidence>
<evidence type="ECO:0000313" key="7">
    <source>
        <dbReference type="EMBL" id="CUU40836.1"/>
    </source>
</evidence>